<keyword evidence="2 6" id="KW-0812">Transmembrane</keyword>
<evidence type="ECO:0000256" key="3">
    <source>
        <dbReference type="ARBA" id="ARBA00022989"/>
    </source>
</evidence>
<reference evidence="8" key="3">
    <citation type="submission" date="2015-06" db="UniProtKB">
        <authorList>
            <consortium name="EnsemblMetazoa"/>
        </authorList>
    </citation>
    <scope>IDENTIFICATION</scope>
</reference>
<dbReference type="EMBL" id="AMQN01013018">
    <property type="status" value="NOT_ANNOTATED_CDS"/>
    <property type="molecule type" value="Genomic_DNA"/>
</dbReference>
<keyword evidence="3 6" id="KW-1133">Transmembrane helix</keyword>
<dbReference type="PANTHER" id="PTHR12107">
    <property type="entry name" value="VOLTAGE-DEPENDENT CALCIUM CHANNEL GAMMA SUBUNIT"/>
    <property type="match status" value="1"/>
</dbReference>
<dbReference type="HOGENOM" id="CLU_662666_0_0_1"/>
<dbReference type="Proteomes" id="UP000014760">
    <property type="component" value="Unassembled WGS sequence"/>
</dbReference>
<protein>
    <submittedName>
        <fullName evidence="7 8">Uncharacterized protein</fullName>
    </submittedName>
</protein>
<sequence>MLVHGYLLSMMLQCSLRALSLTSLAFGLVATGGLALAVVTDFWLILSEPVILTIEMMPEMAENFTIDEAMFDGEGGKEDDYPGMMGTPILHVDTHSGLWRACIIIDEELKKYEEDVPKACFAIAYKGQSYARVEGATTTMSIFRAIRRATPIIVMSLFVMICALGFSTVGNNKNDVKTFIGAVLYVLAALNLAVGVIVYISKVNDEVSHRKKPDADDDDDDEGFRYYYGWAFFFAGASFITAMVAAVANISLYVRRFSAVNEMVLIIPGIDKHGHLRLSSHEDFEVNDRPLCLAAGVIVYISKVNDEVSNRKKPSNGEEDDGGGFRYYYGWAFFFAGASFVTSMIAAVANISLYLRRYTSLKDMMMIIPGLEKRGRIDLSQCLSDDDTESHVHRSSSYSSSRGKPCLSQSPTIIL</sequence>
<organism evidence="7">
    <name type="scientific">Capitella teleta</name>
    <name type="common">Polychaete worm</name>
    <dbReference type="NCBI Taxonomy" id="283909"/>
    <lineage>
        <taxon>Eukaryota</taxon>
        <taxon>Metazoa</taxon>
        <taxon>Spiralia</taxon>
        <taxon>Lophotrochozoa</taxon>
        <taxon>Annelida</taxon>
        <taxon>Polychaeta</taxon>
        <taxon>Sedentaria</taxon>
        <taxon>Scolecida</taxon>
        <taxon>Capitellidae</taxon>
        <taxon>Capitella</taxon>
    </lineage>
</organism>
<dbReference type="OrthoDB" id="5917530at2759"/>
<accession>R7TND8</accession>
<feature type="transmembrane region" description="Helical" evidence="6">
    <location>
        <begin position="328"/>
        <end position="355"/>
    </location>
</feature>
<evidence type="ECO:0000256" key="5">
    <source>
        <dbReference type="SAM" id="MobiDB-lite"/>
    </source>
</evidence>
<evidence type="ECO:0000313" key="8">
    <source>
        <dbReference type="EnsemblMetazoa" id="CapteP229215"/>
    </source>
</evidence>
<dbReference type="GO" id="GO:0099590">
    <property type="term" value="P:neurotransmitter receptor internalization"/>
    <property type="evidence" value="ECO:0007669"/>
    <property type="project" value="TreeGrafter"/>
</dbReference>
<feature type="region of interest" description="Disordered" evidence="5">
    <location>
        <begin position="387"/>
        <end position="415"/>
    </location>
</feature>
<dbReference type="GO" id="GO:0005245">
    <property type="term" value="F:voltage-gated calcium channel activity"/>
    <property type="evidence" value="ECO:0007669"/>
    <property type="project" value="TreeGrafter"/>
</dbReference>
<evidence type="ECO:0000313" key="9">
    <source>
        <dbReference type="Proteomes" id="UP000014760"/>
    </source>
</evidence>
<evidence type="ECO:0000256" key="4">
    <source>
        <dbReference type="ARBA" id="ARBA00023136"/>
    </source>
</evidence>
<keyword evidence="4 6" id="KW-0472">Membrane</keyword>
<dbReference type="OMA" id="QCISIDY"/>
<dbReference type="GO" id="GO:0098943">
    <property type="term" value="P:neurotransmitter receptor transport, postsynaptic endosome to lysosome"/>
    <property type="evidence" value="ECO:0007669"/>
    <property type="project" value="TreeGrafter"/>
</dbReference>
<reference evidence="9" key="1">
    <citation type="submission" date="2012-12" db="EMBL/GenBank/DDBJ databases">
        <authorList>
            <person name="Hellsten U."/>
            <person name="Grimwood J."/>
            <person name="Chapman J.A."/>
            <person name="Shapiro H."/>
            <person name="Aerts A."/>
            <person name="Otillar R.P."/>
            <person name="Terry A.Y."/>
            <person name="Boore J.L."/>
            <person name="Simakov O."/>
            <person name="Marletaz F."/>
            <person name="Cho S.-J."/>
            <person name="Edsinger-Gonzales E."/>
            <person name="Havlak P."/>
            <person name="Kuo D.-H."/>
            <person name="Larsson T."/>
            <person name="Lv J."/>
            <person name="Arendt D."/>
            <person name="Savage R."/>
            <person name="Osoegawa K."/>
            <person name="de Jong P."/>
            <person name="Lindberg D.R."/>
            <person name="Seaver E.C."/>
            <person name="Weisblat D.A."/>
            <person name="Putnam N.H."/>
            <person name="Grigoriev I.V."/>
            <person name="Rokhsar D.S."/>
        </authorList>
    </citation>
    <scope>NUCLEOTIDE SEQUENCE</scope>
    <source>
        <strain evidence="9">I ESC-2004</strain>
    </source>
</reference>
<name>R7TND8_CAPTE</name>
<keyword evidence="9" id="KW-1185">Reference proteome</keyword>
<evidence type="ECO:0000313" key="7">
    <source>
        <dbReference type="EMBL" id="ELT93066.1"/>
    </source>
</evidence>
<proteinExistence type="predicted"/>
<dbReference type="InterPro" id="IPR004031">
    <property type="entry name" value="PMP22/EMP/MP20/Claudin"/>
</dbReference>
<evidence type="ECO:0000256" key="1">
    <source>
        <dbReference type="ARBA" id="ARBA00004141"/>
    </source>
</evidence>
<evidence type="ECO:0000256" key="6">
    <source>
        <dbReference type="SAM" id="Phobius"/>
    </source>
</evidence>
<dbReference type="Gene3D" id="1.20.140.150">
    <property type="match status" value="2"/>
</dbReference>
<dbReference type="PANTHER" id="PTHR12107:SF0">
    <property type="entry name" value="STARGAZIN (MAMMALIAN CALCIUM CHANNEL) HOMOLOG"/>
    <property type="match status" value="1"/>
</dbReference>
<dbReference type="EMBL" id="KB309904">
    <property type="protein sequence ID" value="ELT93066.1"/>
    <property type="molecule type" value="Genomic_DNA"/>
</dbReference>
<dbReference type="GO" id="GO:0098970">
    <property type="term" value="P:postsynaptic neurotransmitter receptor diffusion trapping"/>
    <property type="evidence" value="ECO:0007669"/>
    <property type="project" value="TreeGrafter"/>
</dbReference>
<feature type="transmembrane region" description="Helical" evidence="6">
    <location>
        <begin position="179"/>
        <end position="201"/>
    </location>
</feature>
<dbReference type="EnsemblMetazoa" id="CapteT229215">
    <property type="protein sequence ID" value="CapteP229215"/>
    <property type="gene ID" value="CapteG229215"/>
</dbReference>
<dbReference type="GO" id="GO:0019226">
    <property type="term" value="P:transmission of nerve impulse"/>
    <property type="evidence" value="ECO:0007669"/>
    <property type="project" value="TreeGrafter"/>
</dbReference>
<dbReference type="GO" id="GO:0098839">
    <property type="term" value="C:postsynaptic density membrane"/>
    <property type="evidence" value="ECO:0007669"/>
    <property type="project" value="TreeGrafter"/>
</dbReference>
<dbReference type="GO" id="GO:0032281">
    <property type="term" value="C:AMPA glutamate receptor complex"/>
    <property type="evidence" value="ECO:0007669"/>
    <property type="project" value="TreeGrafter"/>
</dbReference>
<gene>
    <name evidence="7" type="ORF">CAPTEDRAFT_229215</name>
</gene>
<feature type="transmembrane region" description="Helical" evidence="6">
    <location>
        <begin position="149"/>
        <end position="167"/>
    </location>
</feature>
<evidence type="ECO:0000256" key="2">
    <source>
        <dbReference type="ARBA" id="ARBA00022692"/>
    </source>
</evidence>
<dbReference type="Pfam" id="PF13903">
    <property type="entry name" value="Claudin_2"/>
    <property type="match status" value="1"/>
</dbReference>
<dbReference type="InterPro" id="IPR051072">
    <property type="entry name" value="CACNG_subunit"/>
</dbReference>
<comment type="subcellular location">
    <subcellularLocation>
        <location evidence="1">Membrane</location>
        <topology evidence="1">Multi-pass membrane protein</topology>
    </subcellularLocation>
</comment>
<reference evidence="7 9" key="2">
    <citation type="journal article" date="2013" name="Nature">
        <title>Insights into bilaterian evolution from three spiralian genomes.</title>
        <authorList>
            <person name="Simakov O."/>
            <person name="Marletaz F."/>
            <person name="Cho S.J."/>
            <person name="Edsinger-Gonzales E."/>
            <person name="Havlak P."/>
            <person name="Hellsten U."/>
            <person name="Kuo D.H."/>
            <person name="Larsson T."/>
            <person name="Lv J."/>
            <person name="Arendt D."/>
            <person name="Savage R."/>
            <person name="Osoegawa K."/>
            <person name="de Jong P."/>
            <person name="Grimwood J."/>
            <person name="Chapman J.A."/>
            <person name="Shapiro H."/>
            <person name="Aerts A."/>
            <person name="Otillar R.P."/>
            <person name="Terry A.Y."/>
            <person name="Boore J.L."/>
            <person name="Grigoriev I.V."/>
            <person name="Lindberg D.R."/>
            <person name="Seaver E.C."/>
            <person name="Weisblat D.A."/>
            <person name="Putnam N.H."/>
            <person name="Rokhsar D.S."/>
        </authorList>
    </citation>
    <scope>NUCLEOTIDE SEQUENCE</scope>
    <source>
        <strain evidence="7 9">I ESC-2004</strain>
    </source>
</reference>
<dbReference type="GO" id="GO:0051968">
    <property type="term" value="P:positive regulation of synaptic transmission, glutamatergic"/>
    <property type="evidence" value="ECO:0007669"/>
    <property type="project" value="TreeGrafter"/>
</dbReference>
<dbReference type="STRING" id="283909.R7TND8"/>
<dbReference type="GO" id="GO:0016247">
    <property type="term" value="F:channel regulator activity"/>
    <property type="evidence" value="ECO:0007669"/>
    <property type="project" value="TreeGrafter"/>
</dbReference>
<feature type="transmembrane region" description="Helical" evidence="6">
    <location>
        <begin position="230"/>
        <end position="254"/>
    </location>
</feature>
<feature type="transmembrane region" description="Helical" evidence="6">
    <location>
        <begin position="20"/>
        <end position="46"/>
    </location>
</feature>
<dbReference type="AlphaFoldDB" id="R7TND8"/>